<dbReference type="EMBL" id="WERV01000004">
    <property type="protein sequence ID" value="MDV7715312.1"/>
    <property type="molecule type" value="Genomic_DNA"/>
</dbReference>
<dbReference type="RefSeq" id="WP_018025293.1">
    <property type="nucleotide sequence ID" value="NZ_JBHNWJ010000015.1"/>
</dbReference>
<evidence type="ECO:0000313" key="1">
    <source>
        <dbReference type="EMBL" id="MDV7715312.1"/>
    </source>
</evidence>
<dbReference type="InterPro" id="IPR016181">
    <property type="entry name" value="Acyl_CoA_acyltransferase"/>
</dbReference>
<reference evidence="1" key="2">
    <citation type="submission" date="2019-10" db="EMBL/GenBank/DDBJ databases">
        <title>Malate fermentation in French cider.</title>
        <authorList>
            <person name="Cousin F.J."/>
            <person name="Medina Fernandez S."/>
            <person name="Misery B."/>
            <person name="Laplace J.-M."/>
            <person name="Cretenet M."/>
        </authorList>
    </citation>
    <scope>NUCLEOTIDE SEQUENCE</scope>
    <source>
        <strain evidence="1">UCMA15129</strain>
    </source>
</reference>
<name>A0A6N4A653_OENOE</name>
<dbReference type="Gene3D" id="3.40.630.30">
    <property type="match status" value="1"/>
</dbReference>
<dbReference type="AlphaFoldDB" id="A0A6N4A653"/>
<evidence type="ECO:0000313" key="2">
    <source>
        <dbReference type="EMBL" id="OIM20964.1"/>
    </source>
</evidence>
<reference evidence="2 3" key="1">
    <citation type="journal article" date="2016" name="BMC Genomics">
        <title>Consensus pan-genome assembly of the specialised wine bacterium Oenococcus oeni.</title>
        <authorList>
            <person name="Sternes P.R."/>
            <person name="Borneman A.R."/>
        </authorList>
    </citation>
    <scope>NUCLEOTIDE SEQUENCE [LARGE SCALE GENOMIC DNA]</scope>
    <source>
        <strain evidence="2 3">AWRIB661</strain>
    </source>
</reference>
<gene>
    <name evidence="2" type="ORF">ATX59_06615</name>
    <name evidence="1" type="ORF">GA838_06015</name>
</gene>
<dbReference type="Proteomes" id="UP000181728">
    <property type="component" value="Unassembled WGS sequence"/>
</dbReference>
<evidence type="ECO:0000313" key="3">
    <source>
        <dbReference type="Proteomes" id="UP000181728"/>
    </source>
</evidence>
<accession>A0A6N4A653</accession>
<sequence>MKNKQINLSPLTIQEAKNKFEFFKNPKLFIYTKRQAFQNIQDAENFINRHRQMPNFFGIYLNQKQKLIGNCQLSIDKNQQKGEIAYSIDEPY</sequence>
<evidence type="ECO:0008006" key="4">
    <source>
        <dbReference type="Google" id="ProtNLM"/>
    </source>
</evidence>
<dbReference type="EMBL" id="MLOK01000046">
    <property type="protein sequence ID" value="OIM20964.1"/>
    <property type="molecule type" value="Genomic_DNA"/>
</dbReference>
<comment type="caution">
    <text evidence="2">The sequence shown here is derived from an EMBL/GenBank/DDBJ whole genome shotgun (WGS) entry which is preliminary data.</text>
</comment>
<protein>
    <recommendedName>
        <fullName evidence="4">GNAT family N-acetyltransferase</fullName>
    </recommendedName>
</protein>
<dbReference type="Proteomes" id="UP001281024">
    <property type="component" value="Unassembled WGS sequence"/>
</dbReference>
<proteinExistence type="predicted"/>
<organism evidence="2 3">
    <name type="scientific">Oenococcus oeni</name>
    <name type="common">Leuconostoc oenos</name>
    <dbReference type="NCBI Taxonomy" id="1247"/>
    <lineage>
        <taxon>Bacteria</taxon>
        <taxon>Bacillati</taxon>
        <taxon>Bacillota</taxon>
        <taxon>Bacilli</taxon>
        <taxon>Lactobacillales</taxon>
        <taxon>Lactobacillaceae</taxon>
        <taxon>Oenococcus</taxon>
    </lineage>
</organism>
<dbReference type="SUPFAM" id="SSF55729">
    <property type="entry name" value="Acyl-CoA N-acyltransferases (Nat)"/>
    <property type="match status" value="1"/>
</dbReference>